<evidence type="ECO:0000313" key="2">
    <source>
        <dbReference type="Proteomes" id="UP000199013"/>
    </source>
</evidence>
<dbReference type="EMBL" id="FLUV01001646">
    <property type="protein sequence ID" value="SBW23787.1"/>
    <property type="molecule type" value="Genomic_DNA"/>
</dbReference>
<accession>A0A1C3P1Q9</accession>
<protein>
    <submittedName>
        <fullName evidence="1">Putative membrane protein</fullName>
    </submittedName>
</protein>
<proteinExistence type="predicted"/>
<name>A0A1C3P1Q9_9ACTN</name>
<dbReference type="AlphaFoldDB" id="A0A1C3P1Q9"/>
<organism evidence="1 2">
    <name type="scientific">Candidatus Protofrankia californiensis</name>
    <dbReference type="NCBI Taxonomy" id="1839754"/>
    <lineage>
        <taxon>Bacteria</taxon>
        <taxon>Bacillati</taxon>
        <taxon>Actinomycetota</taxon>
        <taxon>Actinomycetes</taxon>
        <taxon>Frankiales</taxon>
        <taxon>Frankiaceae</taxon>
        <taxon>Protofrankia</taxon>
    </lineage>
</organism>
<dbReference type="Proteomes" id="UP000199013">
    <property type="component" value="Unassembled WGS sequence"/>
</dbReference>
<sequence length="64" mass="6818">MGQWKILVADLVAIAVLAFGLAAGPLQTPRSEVVELTRQNKNRLISVQGPEITVRPVAGRIPTG</sequence>
<reference evidence="2" key="1">
    <citation type="submission" date="2016-02" db="EMBL/GenBank/DDBJ databases">
        <authorList>
            <person name="Wibberg D."/>
        </authorList>
    </citation>
    <scope>NUCLEOTIDE SEQUENCE [LARGE SCALE GENOMIC DNA]</scope>
</reference>
<evidence type="ECO:0000313" key="1">
    <source>
        <dbReference type="EMBL" id="SBW23787.1"/>
    </source>
</evidence>
<gene>
    <name evidence="1" type="ORF">FDG2_3915</name>
</gene>
<keyword evidence="2" id="KW-1185">Reference proteome</keyword>